<dbReference type="Proteomes" id="UP000051006">
    <property type="component" value="Unassembled WGS sequence"/>
</dbReference>
<keyword evidence="3" id="KW-0804">Transcription</keyword>
<proteinExistence type="predicted"/>
<gene>
    <name evidence="5" type="ORF">IV57_GL000021</name>
</gene>
<reference evidence="5 6" key="1">
    <citation type="journal article" date="2015" name="Genome Announc.">
        <title>Expanding the biotechnology potential of lactobacilli through comparative genomics of 213 strains and associated genera.</title>
        <authorList>
            <person name="Sun Z."/>
            <person name="Harris H.M."/>
            <person name="McCann A."/>
            <person name="Guo C."/>
            <person name="Argimon S."/>
            <person name="Zhang W."/>
            <person name="Yang X."/>
            <person name="Jeffery I.B."/>
            <person name="Cooney J.C."/>
            <person name="Kagawa T.F."/>
            <person name="Liu W."/>
            <person name="Song Y."/>
            <person name="Salvetti E."/>
            <person name="Wrobel A."/>
            <person name="Rasinkangas P."/>
            <person name="Parkhill J."/>
            <person name="Rea M.C."/>
            <person name="O'Sullivan O."/>
            <person name="Ritari J."/>
            <person name="Douillard F.P."/>
            <person name="Paul Ross R."/>
            <person name="Yang R."/>
            <person name="Briner A.E."/>
            <person name="Felis G.E."/>
            <person name="de Vos W.M."/>
            <person name="Barrangou R."/>
            <person name="Klaenhammer T.R."/>
            <person name="Caufield P.W."/>
            <person name="Cui Y."/>
            <person name="Zhang H."/>
            <person name="O'Toole P.W."/>
        </authorList>
    </citation>
    <scope>NUCLEOTIDE SEQUENCE [LARGE SCALE GENOMIC DNA]</scope>
    <source>
        <strain evidence="5 6">DSM 24716</strain>
    </source>
</reference>
<dbReference type="PROSITE" id="PS51118">
    <property type="entry name" value="HTH_HXLR"/>
    <property type="match status" value="1"/>
</dbReference>
<sequence>MKQDMKETSLDDNFLDCPVAGVQKVVRGKWTMVILYFLSQKVFRFGELNRKMPMVTQAYLTKELRMLEEYGLVHREVYPEVPPKVEYSLTEMGEKFLPVLKALETFAIDYNEQR</sequence>
<dbReference type="Pfam" id="PF01638">
    <property type="entry name" value="HxlR"/>
    <property type="match status" value="1"/>
</dbReference>
<dbReference type="EMBL" id="JQCF01000001">
    <property type="protein sequence ID" value="KRO00705.1"/>
    <property type="molecule type" value="Genomic_DNA"/>
</dbReference>
<keyword evidence="1" id="KW-0805">Transcription regulation</keyword>
<dbReference type="AlphaFoldDB" id="A0A0R2LGQ3"/>
<evidence type="ECO:0000256" key="2">
    <source>
        <dbReference type="ARBA" id="ARBA00023125"/>
    </source>
</evidence>
<evidence type="ECO:0000259" key="4">
    <source>
        <dbReference type="PROSITE" id="PS51118"/>
    </source>
</evidence>
<keyword evidence="6" id="KW-1185">Reference proteome</keyword>
<dbReference type="PANTHER" id="PTHR33204">
    <property type="entry name" value="TRANSCRIPTIONAL REGULATOR, MARR FAMILY"/>
    <property type="match status" value="1"/>
</dbReference>
<feature type="domain" description="HTH hxlR-type" evidence="4">
    <location>
        <begin position="17"/>
        <end position="114"/>
    </location>
</feature>
<evidence type="ECO:0000256" key="3">
    <source>
        <dbReference type="ARBA" id="ARBA00023163"/>
    </source>
</evidence>
<evidence type="ECO:0000313" key="5">
    <source>
        <dbReference type="EMBL" id="KRO00705.1"/>
    </source>
</evidence>
<dbReference type="PANTHER" id="PTHR33204:SF29">
    <property type="entry name" value="TRANSCRIPTIONAL REGULATOR"/>
    <property type="match status" value="1"/>
</dbReference>
<name>A0A0R2LGQ3_9LACO</name>
<dbReference type="PATRIC" id="fig|993692.3.peg.21"/>
<protein>
    <submittedName>
        <fullName evidence="5">Transcription regulator</fullName>
    </submittedName>
</protein>
<evidence type="ECO:0000313" key="6">
    <source>
        <dbReference type="Proteomes" id="UP000051006"/>
    </source>
</evidence>
<dbReference type="STRING" id="993692.IV57_GL000021"/>
<dbReference type="SUPFAM" id="SSF46785">
    <property type="entry name" value="Winged helix' DNA-binding domain"/>
    <property type="match status" value="1"/>
</dbReference>
<dbReference type="InterPro" id="IPR036388">
    <property type="entry name" value="WH-like_DNA-bd_sf"/>
</dbReference>
<dbReference type="Gene3D" id="1.10.10.10">
    <property type="entry name" value="Winged helix-like DNA-binding domain superfamily/Winged helix DNA-binding domain"/>
    <property type="match status" value="1"/>
</dbReference>
<dbReference type="InterPro" id="IPR036390">
    <property type="entry name" value="WH_DNA-bd_sf"/>
</dbReference>
<dbReference type="GO" id="GO:0003677">
    <property type="term" value="F:DNA binding"/>
    <property type="evidence" value="ECO:0007669"/>
    <property type="project" value="UniProtKB-KW"/>
</dbReference>
<accession>A0A0R2LGQ3</accession>
<dbReference type="InterPro" id="IPR002577">
    <property type="entry name" value="HTH_HxlR"/>
</dbReference>
<evidence type="ECO:0000256" key="1">
    <source>
        <dbReference type="ARBA" id="ARBA00023015"/>
    </source>
</evidence>
<keyword evidence="2" id="KW-0238">DNA-binding</keyword>
<comment type="caution">
    <text evidence="5">The sequence shown here is derived from an EMBL/GenBank/DDBJ whole genome shotgun (WGS) entry which is preliminary data.</text>
</comment>
<organism evidence="5 6">
    <name type="scientific">Companilactobacillus kimchiensis</name>
    <dbReference type="NCBI Taxonomy" id="993692"/>
    <lineage>
        <taxon>Bacteria</taxon>
        <taxon>Bacillati</taxon>
        <taxon>Bacillota</taxon>
        <taxon>Bacilli</taxon>
        <taxon>Lactobacillales</taxon>
        <taxon>Lactobacillaceae</taxon>
        <taxon>Companilactobacillus</taxon>
    </lineage>
</organism>